<sequence>MVKIRNGDPNHAELLRSKSSESKEESLPNYPIFHIVDLVQEIFFNASAQKKAANEIQIAEKKLTEFEQIYNITTDSQNANYAQKCREKKRKILNKNQEDYSDSHYCFASVKSARQFATIFADKTVIILQNDKAKIGLGIPTVSQTFHTLQSVHKPFSVANHDFPLRNGQKLVPSVYLMIKSNESHNELRTGQLAIFVCRQWSLVYLTVRTYAPDQFKYNPVERGMVTLSGKLAGITLLVVHFGSHLNTQGKVINLKLALQNFRYAGESLCDIWHKDLIFGKSVNAWYVKEFTNPFENIEFEGTDKEKEEGRKQQKKKQQDENDILECFVPWSWIENHCNLCQYSLNIKHCTNASCCEPPCVKEATELLLLNNSFLPPIMKAKDRHFINPIHLLEYYDLLKIPRYDSHCPSLDQTTYPRFYYTVYNNTFQLLLI</sequence>
<evidence type="ECO:0000313" key="3">
    <source>
        <dbReference type="EMBL" id="GES97252.1"/>
    </source>
</evidence>
<dbReference type="PANTHER" id="PTHR46954:SF1">
    <property type="entry name" value="C2H2-TYPE DOMAIN-CONTAINING PROTEIN"/>
    <property type="match status" value="1"/>
</dbReference>
<evidence type="ECO:0000313" key="4">
    <source>
        <dbReference type="Proteomes" id="UP000615446"/>
    </source>
</evidence>
<evidence type="ECO:0000256" key="1">
    <source>
        <dbReference type="SAM" id="Coils"/>
    </source>
</evidence>
<dbReference type="Proteomes" id="UP000615446">
    <property type="component" value="Unassembled WGS sequence"/>
</dbReference>
<feature type="region of interest" description="Disordered" evidence="2">
    <location>
        <begin position="1"/>
        <end position="22"/>
    </location>
</feature>
<dbReference type="OrthoDB" id="2438263at2759"/>
<organism evidence="3 4">
    <name type="scientific">Rhizophagus clarus</name>
    <dbReference type="NCBI Taxonomy" id="94130"/>
    <lineage>
        <taxon>Eukaryota</taxon>
        <taxon>Fungi</taxon>
        <taxon>Fungi incertae sedis</taxon>
        <taxon>Mucoromycota</taxon>
        <taxon>Glomeromycotina</taxon>
        <taxon>Glomeromycetes</taxon>
        <taxon>Glomerales</taxon>
        <taxon>Glomeraceae</taxon>
        <taxon>Rhizophagus</taxon>
    </lineage>
</organism>
<dbReference type="AlphaFoldDB" id="A0A8H3QZH8"/>
<feature type="coiled-coil region" evidence="1">
    <location>
        <begin position="49"/>
        <end position="98"/>
    </location>
</feature>
<protein>
    <submittedName>
        <fullName evidence="3">Uncharacterized protein</fullName>
    </submittedName>
</protein>
<name>A0A8H3QZH8_9GLOM</name>
<keyword evidence="1" id="KW-0175">Coiled coil</keyword>
<evidence type="ECO:0000256" key="2">
    <source>
        <dbReference type="SAM" id="MobiDB-lite"/>
    </source>
</evidence>
<comment type="caution">
    <text evidence="3">The sequence shown here is derived from an EMBL/GenBank/DDBJ whole genome shotgun (WGS) entry which is preliminary data.</text>
</comment>
<accession>A0A8H3QZH8</accession>
<dbReference type="PANTHER" id="PTHR46954">
    <property type="entry name" value="C2H2-TYPE DOMAIN-CONTAINING PROTEIN"/>
    <property type="match status" value="1"/>
</dbReference>
<gene>
    <name evidence="3" type="ORF">RCL2_002383800</name>
</gene>
<reference evidence="3" key="1">
    <citation type="submission" date="2019-10" db="EMBL/GenBank/DDBJ databases">
        <title>Conservation and host-specific expression of non-tandemly repeated heterogenous ribosome RNA gene in arbuscular mycorrhizal fungi.</title>
        <authorList>
            <person name="Maeda T."/>
            <person name="Kobayashi Y."/>
            <person name="Nakagawa T."/>
            <person name="Ezawa T."/>
            <person name="Yamaguchi K."/>
            <person name="Bino T."/>
            <person name="Nishimoto Y."/>
            <person name="Shigenobu S."/>
            <person name="Kawaguchi M."/>
        </authorList>
    </citation>
    <scope>NUCLEOTIDE SEQUENCE</scope>
    <source>
        <strain evidence="3">HR1</strain>
    </source>
</reference>
<proteinExistence type="predicted"/>
<dbReference type="EMBL" id="BLAL01000257">
    <property type="protein sequence ID" value="GES97252.1"/>
    <property type="molecule type" value="Genomic_DNA"/>
</dbReference>